<dbReference type="PANTHER" id="PTHR42886:SF53">
    <property type="entry name" value="ALPHA_BETA-HYDROLASES SUPERFAMILY PROTEIN"/>
    <property type="match status" value="1"/>
</dbReference>
<accession>A0A1D1YI22</accession>
<reference evidence="2" key="1">
    <citation type="submission" date="2015-07" db="EMBL/GenBank/DDBJ databases">
        <title>Transcriptome Assembly of Anthurium amnicola.</title>
        <authorList>
            <person name="Suzuki J."/>
        </authorList>
    </citation>
    <scope>NUCLEOTIDE SEQUENCE</scope>
</reference>
<organism evidence="2">
    <name type="scientific">Anthurium amnicola</name>
    <dbReference type="NCBI Taxonomy" id="1678845"/>
    <lineage>
        <taxon>Eukaryota</taxon>
        <taxon>Viridiplantae</taxon>
        <taxon>Streptophyta</taxon>
        <taxon>Embryophyta</taxon>
        <taxon>Tracheophyta</taxon>
        <taxon>Spermatophyta</taxon>
        <taxon>Magnoliopsida</taxon>
        <taxon>Liliopsida</taxon>
        <taxon>Araceae</taxon>
        <taxon>Pothoideae</taxon>
        <taxon>Potheae</taxon>
        <taxon>Anthurium</taxon>
    </lineage>
</organism>
<name>A0A1D1YI22_9ARAE</name>
<proteinExistence type="predicted"/>
<dbReference type="InterPro" id="IPR022742">
    <property type="entry name" value="Hydrolase_4"/>
</dbReference>
<protein>
    <recommendedName>
        <fullName evidence="1">Serine aminopeptidase S33 domain-containing protein</fullName>
    </recommendedName>
</protein>
<feature type="domain" description="Serine aminopeptidase S33" evidence="1">
    <location>
        <begin position="30"/>
        <end position="111"/>
    </location>
</feature>
<dbReference type="Gene3D" id="3.40.50.1820">
    <property type="entry name" value="alpha/beta hydrolase"/>
    <property type="match status" value="2"/>
</dbReference>
<evidence type="ECO:0000259" key="1">
    <source>
        <dbReference type="Pfam" id="PF12146"/>
    </source>
</evidence>
<dbReference type="PANTHER" id="PTHR42886">
    <property type="entry name" value="RE40534P-RELATED"/>
    <property type="match status" value="1"/>
</dbReference>
<dbReference type="EMBL" id="GDJX01013657">
    <property type="protein sequence ID" value="JAT54279.1"/>
    <property type="molecule type" value="Transcribed_RNA"/>
</dbReference>
<dbReference type="AlphaFoldDB" id="A0A1D1YI22"/>
<sequence length="245" mass="27365">MAEMEVPQHRTVITNCHGEKLVGMLHETGSKGLVILCHGFRSSKDENSLLNLAEVLTRDGISTFRFDFAGNGESEGSFHYGNYRKEADDLRAVVQHFSGKQREIIAIAGHSKDKGIDGRLGKDFMQRVKEAGFIDVKDKTGQVEYRVTVESLMDRLSTDMHAACLSIDKDCRVMTIHGSLDEIIPVEDALEFAKLIPNHKLHIIDGANHSYTKHQAELASVVLDFLRSNQVMPSPRGERFIESSL</sequence>
<dbReference type="SUPFAM" id="SSF53474">
    <property type="entry name" value="alpha/beta-Hydrolases"/>
    <property type="match status" value="1"/>
</dbReference>
<gene>
    <name evidence="2" type="primary">YDL057W_1</name>
    <name evidence="2" type="ORF">g.38946</name>
</gene>
<dbReference type="Pfam" id="PF12146">
    <property type="entry name" value="Hydrolase_4"/>
    <property type="match status" value="1"/>
</dbReference>
<evidence type="ECO:0000313" key="2">
    <source>
        <dbReference type="EMBL" id="JAT54279.1"/>
    </source>
</evidence>
<dbReference type="InterPro" id="IPR029058">
    <property type="entry name" value="AB_hydrolase_fold"/>
</dbReference>